<dbReference type="STRING" id="658057.SAMN04488032_10270"/>
<sequence length="345" mass="38746">MDDIGQSQSAHSITKLGLQDIGHSMDDNALSCSYMLLTYNQEKTVAAAVQSALEQTGLAIEIVISDDCSVDGTFEVIKKTVADYNGPHRIILNRNDSNLGLAGNIAKAHEISTGDVIIAAAGDDMSFPQRSQRIMDVFANEHPLLVCSYANVIGPDDQDIPGNSRTALFYHTTDLNKVARSKSLYIGATGAWHRKLYEKYGPLDPDAYEDLVLGFRAALENRISVIQEELVNYRLGSGLTSSDNYFEDIASFQTRRMKGFVANQAIMRQRLKDAKTFKLPSNSKVWKILKKSSAKENLSLSYYQDSTFEFILKSLRHPLFGLSIWYSEKRRERKMQRRIDQKVVQ</sequence>
<accession>A0A1Y5RW06</accession>
<keyword evidence="2" id="KW-0808">Transferase</keyword>
<dbReference type="PANTHER" id="PTHR22916">
    <property type="entry name" value="GLYCOSYLTRANSFERASE"/>
    <property type="match status" value="1"/>
</dbReference>
<keyword evidence="2" id="KW-0328">Glycosyltransferase</keyword>
<dbReference type="SUPFAM" id="SSF53448">
    <property type="entry name" value="Nucleotide-diphospho-sugar transferases"/>
    <property type="match status" value="1"/>
</dbReference>
<feature type="domain" description="Glycosyltransferase 2-like" evidence="1">
    <location>
        <begin position="37"/>
        <end position="200"/>
    </location>
</feature>
<proteinExistence type="predicted"/>
<dbReference type="Gene3D" id="3.90.550.10">
    <property type="entry name" value="Spore Coat Polysaccharide Biosynthesis Protein SpsA, Chain A"/>
    <property type="match status" value="1"/>
</dbReference>
<evidence type="ECO:0000259" key="1">
    <source>
        <dbReference type="Pfam" id="PF00535"/>
    </source>
</evidence>
<gene>
    <name evidence="2" type="primary">epsE_1</name>
    <name evidence="2" type="ORF">PAM7971_01018</name>
</gene>
<evidence type="ECO:0000313" key="2">
    <source>
        <dbReference type="EMBL" id="SLN26594.1"/>
    </source>
</evidence>
<dbReference type="GO" id="GO:0016758">
    <property type="term" value="F:hexosyltransferase activity"/>
    <property type="evidence" value="ECO:0007669"/>
    <property type="project" value="UniProtKB-ARBA"/>
</dbReference>
<dbReference type="InterPro" id="IPR001173">
    <property type="entry name" value="Glyco_trans_2-like"/>
</dbReference>
<keyword evidence="3" id="KW-1185">Reference proteome</keyword>
<organism evidence="2 3">
    <name type="scientific">Pacificibacter marinus</name>
    <dbReference type="NCBI Taxonomy" id="658057"/>
    <lineage>
        <taxon>Bacteria</taxon>
        <taxon>Pseudomonadati</taxon>
        <taxon>Pseudomonadota</taxon>
        <taxon>Alphaproteobacteria</taxon>
        <taxon>Rhodobacterales</taxon>
        <taxon>Roseobacteraceae</taxon>
        <taxon>Pacificibacter</taxon>
    </lineage>
</organism>
<dbReference type="EC" id="2.4.-.-" evidence="2"/>
<dbReference type="PANTHER" id="PTHR22916:SF3">
    <property type="entry name" value="UDP-GLCNAC:BETAGAL BETA-1,3-N-ACETYLGLUCOSAMINYLTRANSFERASE-LIKE PROTEIN 1"/>
    <property type="match status" value="1"/>
</dbReference>
<dbReference type="OrthoDB" id="9807795at2"/>
<protein>
    <submittedName>
        <fullName evidence="2">Putative glycosyltransferase EpsE</fullName>
        <ecNumber evidence="2">2.4.-.-</ecNumber>
    </submittedName>
</protein>
<name>A0A1Y5RW06_9RHOB</name>
<reference evidence="2 3" key="1">
    <citation type="submission" date="2017-03" db="EMBL/GenBank/DDBJ databases">
        <authorList>
            <person name="Afonso C.L."/>
            <person name="Miller P.J."/>
            <person name="Scott M.A."/>
            <person name="Spackman E."/>
            <person name="Goraichik I."/>
            <person name="Dimitrov K.M."/>
            <person name="Suarez D.L."/>
            <person name="Swayne D.E."/>
        </authorList>
    </citation>
    <scope>NUCLEOTIDE SEQUENCE [LARGE SCALE GENOMIC DNA]</scope>
    <source>
        <strain evidence="2 3">CECT 7971</strain>
    </source>
</reference>
<dbReference type="AlphaFoldDB" id="A0A1Y5RW06"/>
<dbReference type="Proteomes" id="UP000193307">
    <property type="component" value="Unassembled WGS sequence"/>
</dbReference>
<evidence type="ECO:0000313" key="3">
    <source>
        <dbReference type="Proteomes" id="UP000193307"/>
    </source>
</evidence>
<dbReference type="EMBL" id="FWFW01000002">
    <property type="protein sequence ID" value="SLN26594.1"/>
    <property type="molecule type" value="Genomic_DNA"/>
</dbReference>
<dbReference type="Pfam" id="PF00535">
    <property type="entry name" value="Glycos_transf_2"/>
    <property type="match status" value="1"/>
</dbReference>
<dbReference type="InterPro" id="IPR029044">
    <property type="entry name" value="Nucleotide-diphossugar_trans"/>
</dbReference>
<dbReference type="RefSeq" id="WP_085847895.1">
    <property type="nucleotide sequence ID" value="NZ_FNZV01000002.1"/>
</dbReference>